<reference evidence="7 9" key="2">
    <citation type="submission" date="2017-06" db="EMBL/GenBank/DDBJ databases">
        <authorList>
            <consortium name="Pathogen Informatics"/>
        </authorList>
    </citation>
    <scope>NUCLEOTIDE SEQUENCE [LARGE SCALE GENOMIC DNA]</scope>
    <source>
        <strain evidence="7 9">NCTC12947</strain>
    </source>
</reference>
<evidence type="ECO:0000313" key="8">
    <source>
        <dbReference type="Proteomes" id="UP000065822"/>
    </source>
</evidence>
<dbReference type="EMBL" id="LT906449">
    <property type="protein sequence ID" value="SNV04836.1"/>
    <property type="molecule type" value="Genomic_DNA"/>
</dbReference>
<sequence length="205" mass="24598">MREQIIKRALEDFIQYGFKTFTMDDLSHKLGMSKKTLYEHFQSKADLAEACLDHVIATENSIDMFAGESNVIENIFANIGKCQEIFKINSAKPKRELQKYYPKLYAKFETYVMERNKRDVEELIERGQREGLFREDINRAFFLAFYSTFQHIRILSDNFPETRFSYWETLNSLFEYCLRILSNEQGLRELDRVIEKYNIIRNYNR</sequence>
<gene>
    <name evidence="6" type="ORF">AXF12_06065</name>
    <name evidence="7" type="ORF">SAMEA44541418_00501</name>
</gene>
<evidence type="ECO:0000313" key="9">
    <source>
        <dbReference type="Proteomes" id="UP000215539"/>
    </source>
</evidence>
<dbReference type="PANTHER" id="PTHR47506">
    <property type="entry name" value="TRANSCRIPTIONAL REGULATORY PROTEIN"/>
    <property type="match status" value="1"/>
</dbReference>
<feature type="domain" description="HTH tetR-type" evidence="5">
    <location>
        <begin position="1"/>
        <end position="59"/>
    </location>
</feature>
<feature type="DNA-binding region" description="H-T-H motif" evidence="4">
    <location>
        <begin position="22"/>
        <end position="41"/>
    </location>
</feature>
<dbReference type="Proteomes" id="UP000215539">
    <property type="component" value="Chromosome 1"/>
</dbReference>
<dbReference type="PANTHER" id="PTHR47506:SF1">
    <property type="entry name" value="HTH-TYPE TRANSCRIPTIONAL REGULATOR YJDC"/>
    <property type="match status" value="1"/>
</dbReference>
<dbReference type="SUPFAM" id="SSF46689">
    <property type="entry name" value="Homeodomain-like"/>
    <property type="match status" value="1"/>
</dbReference>
<protein>
    <submittedName>
        <fullName evidence="7">Mycofactocin system transcriptional regulator</fullName>
    </submittedName>
    <submittedName>
        <fullName evidence="6">TetR family transcriptional regulator</fullName>
    </submittedName>
</protein>
<dbReference type="RefSeq" id="WP_066429219.1">
    <property type="nucleotide sequence ID" value="NZ_CP014227.1"/>
</dbReference>
<dbReference type="Gene3D" id="1.10.10.60">
    <property type="entry name" value="Homeodomain-like"/>
    <property type="match status" value="1"/>
</dbReference>
<dbReference type="InterPro" id="IPR001647">
    <property type="entry name" value="HTH_TetR"/>
</dbReference>
<name>A0AAX2GY96_9FLAO</name>
<evidence type="ECO:0000256" key="1">
    <source>
        <dbReference type="ARBA" id="ARBA00023015"/>
    </source>
</evidence>
<dbReference type="Pfam" id="PF00440">
    <property type="entry name" value="TetR_N"/>
    <property type="match status" value="1"/>
</dbReference>
<dbReference type="EMBL" id="CP014227">
    <property type="protein sequence ID" value="AMD85121.1"/>
    <property type="molecule type" value="Genomic_DNA"/>
</dbReference>
<dbReference type="InterPro" id="IPR009057">
    <property type="entry name" value="Homeodomain-like_sf"/>
</dbReference>
<dbReference type="PRINTS" id="PR00455">
    <property type="entry name" value="HTHTETR"/>
</dbReference>
<dbReference type="PROSITE" id="PS50977">
    <property type="entry name" value="HTH_TETR_2"/>
    <property type="match status" value="1"/>
</dbReference>
<evidence type="ECO:0000256" key="4">
    <source>
        <dbReference type="PROSITE-ProRule" id="PRU00335"/>
    </source>
</evidence>
<dbReference type="GO" id="GO:0003677">
    <property type="term" value="F:DNA binding"/>
    <property type="evidence" value="ECO:0007669"/>
    <property type="project" value="UniProtKB-UniRule"/>
</dbReference>
<evidence type="ECO:0000313" key="7">
    <source>
        <dbReference type="EMBL" id="SNV04836.1"/>
    </source>
</evidence>
<keyword evidence="3" id="KW-0804">Transcription</keyword>
<reference evidence="6 8" key="1">
    <citation type="submission" date="2016-02" db="EMBL/GenBank/DDBJ databases">
        <authorList>
            <person name="Holder M.E."/>
            <person name="Ajami N.J."/>
            <person name="Petrosino J.F."/>
        </authorList>
    </citation>
    <scope>NUCLEOTIDE SEQUENCE [LARGE SCALE GENOMIC DNA]</scope>
    <source>
        <strain evidence="6 8">CCUG 32990</strain>
    </source>
</reference>
<organism evidence="7 9">
    <name type="scientific">Capnocytophaga haemolytica</name>
    <dbReference type="NCBI Taxonomy" id="45243"/>
    <lineage>
        <taxon>Bacteria</taxon>
        <taxon>Pseudomonadati</taxon>
        <taxon>Bacteroidota</taxon>
        <taxon>Flavobacteriia</taxon>
        <taxon>Flavobacteriales</taxon>
        <taxon>Flavobacteriaceae</taxon>
        <taxon>Capnocytophaga</taxon>
    </lineage>
</organism>
<evidence type="ECO:0000256" key="2">
    <source>
        <dbReference type="ARBA" id="ARBA00023125"/>
    </source>
</evidence>
<dbReference type="KEGG" id="chg:AXF12_06065"/>
<dbReference type="Proteomes" id="UP000065822">
    <property type="component" value="Chromosome"/>
</dbReference>
<keyword evidence="2 4" id="KW-0238">DNA-binding</keyword>
<dbReference type="InterPro" id="IPR036271">
    <property type="entry name" value="Tet_transcr_reg_TetR-rel_C_sf"/>
</dbReference>
<dbReference type="SUPFAM" id="SSF48498">
    <property type="entry name" value="Tetracyclin repressor-like, C-terminal domain"/>
    <property type="match status" value="1"/>
</dbReference>
<dbReference type="Gene3D" id="1.10.357.10">
    <property type="entry name" value="Tetracycline Repressor, domain 2"/>
    <property type="match status" value="1"/>
</dbReference>
<dbReference type="AlphaFoldDB" id="A0AAX2GY96"/>
<proteinExistence type="predicted"/>
<accession>A0AAX2GY96</accession>
<keyword evidence="8" id="KW-1185">Reference proteome</keyword>
<evidence type="ECO:0000313" key="6">
    <source>
        <dbReference type="EMBL" id="AMD85121.1"/>
    </source>
</evidence>
<keyword evidence="1" id="KW-0805">Transcription regulation</keyword>
<evidence type="ECO:0000256" key="3">
    <source>
        <dbReference type="ARBA" id="ARBA00023163"/>
    </source>
</evidence>
<evidence type="ECO:0000259" key="5">
    <source>
        <dbReference type="PROSITE" id="PS50977"/>
    </source>
</evidence>